<reference evidence="3" key="1">
    <citation type="journal article" date="2020" name="Nat. Commun.">
        <title>Genome sequence of the cluster root forming white lupin.</title>
        <authorList>
            <person name="Hufnagel B."/>
            <person name="Marques A."/>
            <person name="Soriano A."/>
            <person name="Marques L."/>
            <person name="Divol F."/>
            <person name="Doumas P."/>
            <person name="Sallet E."/>
            <person name="Mancinotti D."/>
            <person name="Carrere S."/>
            <person name="Marande W."/>
            <person name="Arribat S."/>
            <person name="Keller J."/>
            <person name="Huneau C."/>
            <person name="Blein T."/>
            <person name="Aime D."/>
            <person name="Laguerre M."/>
            <person name="Taylor J."/>
            <person name="Schubert V."/>
            <person name="Nelson M."/>
            <person name="Geu-Flores F."/>
            <person name="Crespi M."/>
            <person name="Gallardo-Guerrero K."/>
            <person name="Delaux P.-M."/>
            <person name="Salse J."/>
            <person name="Berges H."/>
            <person name="Guyot R."/>
            <person name="Gouzy J."/>
            <person name="Peret B."/>
        </authorList>
    </citation>
    <scope>NUCLEOTIDE SEQUENCE [LARGE SCALE GENOMIC DNA]</scope>
    <source>
        <strain evidence="3">cv. Amiga</strain>
    </source>
</reference>
<dbReference type="AlphaFoldDB" id="A0A6A4QFJ6"/>
<keyword evidence="3" id="KW-1185">Reference proteome</keyword>
<feature type="chain" id="PRO_5025387516" evidence="1">
    <location>
        <begin position="19"/>
        <end position="49"/>
    </location>
</feature>
<accession>A0A6A4QFJ6</accession>
<sequence>MPFSVLMTSFSLIGAINCSLCPIFNCVPSLKAAISTWFRLVPFVPISPP</sequence>
<dbReference type="EMBL" id="WOCE01000006">
    <property type="protein sequence ID" value="KAE9612236.1"/>
    <property type="molecule type" value="Genomic_DNA"/>
</dbReference>
<protein>
    <submittedName>
        <fullName evidence="2">Uncharacterized protein</fullName>
    </submittedName>
</protein>
<comment type="caution">
    <text evidence="2">The sequence shown here is derived from an EMBL/GenBank/DDBJ whole genome shotgun (WGS) entry which is preliminary data.</text>
</comment>
<evidence type="ECO:0000313" key="2">
    <source>
        <dbReference type="EMBL" id="KAE9612236.1"/>
    </source>
</evidence>
<evidence type="ECO:0000313" key="3">
    <source>
        <dbReference type="Proteomes" id="UP000447434"/>
    </source>
</evidence>
<name>A0A6A4QFJ6_LUPAL</name>
<gene>
    <name evidence="2" type="ORF">Lalb_Chr06g0170791</name>
</gene>
<organism evidence="2 3">
    <name type="scientific">Lupinus albus</name>
    <name type="common">White lupine</name>
    <name type="synonym">Lupinus termis</name>
    <dbReference type="NCBI Taxonomy" id="3870"/>
    <lineage>
        <taxon>Eukaryota</taxon>
        <taxon>Viridiplantae</taxon>
        <taxon>Streptophyta</taxon>
        <taxon>Embryophyta</taxon>
        <taxon>Tracheophyta</taxon>
        <taxon>Spermatophyta</taxon>
        <taxon>Magnoliopsida</taxon>
        <taxon>eudicotyledons</taxon>
        <taxon>Gunneridae</taxon>
        <taxon>Pentapetalae</taxon>
        <taxon>rosids</taxon>
        <taxon>fabids</taxon>
        <taxon>Fabales</taxon>
        <taxon>Fabaceae</taxon>
        <taxon>Papilionoideae</taxon>
        <taxon>50 kb inversion clade</taxon>
        <taxon>genistoids sensu lato</taxon>
        <taxon>core genistoids</taxon>
        <taxon>Genisteae</taxon>
        <taxon>Lupinus</taxon>
    </lineage>
</organism>
<feature type="signal peptide" evidence="1">
    <location>
        <begin position="1"/>
        <end position="18"/>
    </location>
</feature>
<keyword evidence="1" id="KW-0732">Signal</keyword>
<dbReference type="Proteomes" id="UP000447434">
    <property type="component" value="Chromosome 6"/>
</dbReference>
<evidence type="ECO:0000256" key="1">
    <source>
        <dbReference type="SAM" id="SignalP"/>
    </source>
</evidence>
<proteinExistence type="predicted"/>